<sequence length="187" mass="20858">MRQRSRQSAPKHGSQQKLEQFHNTMQQLGTSEIISATPSQKLKSVNKSRLYTTPEFEHLTLEAAKLDPLSPIFFNLHNTTIQADELDSTLAIAASNTTSCTPTPNFKVQNSNTIGHMNITLADVVENTKNRNAGITSNDNRTMHTKQNSAKDRNSADVVENTPNRTFELGNNWTLQINIIRSHNSAD</sequence>
<organism evidence="2 3">
    <name type="scientific">Sinanodonta woodiana</name>
    <name type="common">Chinese pond mussel</name>
    <name type="synonym">Anodonta woodiana</name>
    <dbReference type="NCBI Taxonomy" id="1069815"/>
    <lineage>
        <taxon>Eukaryota</taxon>
        <taxon>Metazoa</taxon>
        <taxon>Spiralia</taxon>
        <taxon>Lophotrochozoa</taxon>
        <taxon>Mollusca</taxon>
        <taxon>Bivalvia</taxon>
        <taxon>Autobranchia</taxon>
        <taxon>Heteroconchia</taxon>
        <taxon>Palaeoheterodonta</taxon>
        <taxon>Unionida</taxon>
        <taxon>Unionoidea</taxon>
        <taxon>Unionidae</taxon>
        <taxon>Unioninae</taxon>
        <taxon>Sinanodonta</taxon>
    </lineage>
</organism>
<proteinExistence type="predicted"/>
<name>A0ABD3XUI7_SINWO</name>
<evidence type="ECO:0000313" key="2">
    <source>
        <dbReference type="EMBL" id="KAL3889231.1"/>
    </source>
</evidence>
<feature type="region of interest" description="Disordered" evidence="1">
    <location>
        <begin position="136"/>
        <end position="158"/>
    </location>
</feature>
<dbReference type="Proteomes" id="UP001634394">
    <property type="component" value="Unassembled WGS sequence"/>
</dbReference>
<feature type="non-terminal residue" evidence="2">
    <location>
        <position position="187"/>
    </location>
</feature>
<comment type="caution">
    <text evidence="2">The sequence shown here is derived from an EMBL/GenBank/DDBJ whole genome shotgun (WGS) entry which is preliminary data.</text>
</comment>
<protein>
    <submittedName>
        <fullName evidence="2">Uncharacterized protein</fullName>
    </submittedName>
</protein>
<dbReference type="EMBL" id="JBJQND010000001">
    <property type="protein sequence ID" value="KAL3889231.1"/>
    <property type="molecule type" value="Genomic_DNA"/>
</dbReference>
<evidence type="ECO:0000313" key="3">
    <source>
        <dbReference type="Proteomes" id="UP001634394"/>
    </source>
</evidence>
<keyword evidence="3" id="KW-1185">Reference proteome</keyword>
<gene>
    <name evidence="2" type="ORF">ACJMK2_001578</name>
</gene>
<evidence type="ECO:0000256" key="1">
    <source>
        <dbReference type="SAM" id="MobiDB-lite"/>
    </source>
</evidence>
<dbReference type="AlphaFoldDB" id="A0ABD3XUI7"/>
<feature type="compositionally biased region" description="Polar residues" evidence="1">
    <location>
        <begin position="136"/>
        <end position="148"/>
    </location>
</feature>
<reference evidence="2 3" key="1">
    <citation type="submission" date="2024-11" db="EMBL/GenBank/DDBJ databases">
        <title>Chromosome-level genome assembly of the freshwater bivalve Anodonta woodiana.</title>
        <authorList>
            <person name="Chen X."/>
        </authorList>
    </citation>
    <scope>NUCLEOTIDE SEQUENCE [LARGE SCALE GENOMIC DNA]</scope>
    <source>
        <strain evidence="2">MN2024</strain>
        <tissue evidence="2">Gills</tissue>
    </source>
</reference>
<accession>A0ABD3XUI7</accession>